<feature type="compositionally biased region" description="Basic and acidic residues" evidence="1">
    <location>
        <begin position="348"/>
        <end position="375"/>
    </location>
</feature>
<name>A0A6J4R8J4_9ACTN</name>
<proteinExistence type="predicted"/>
<sequence length="375" mass="42251">ADRVQGWRFGLLFRGRGGAPHRGRHDRGARAQDRGDHGPPSEGAVRVRLLRALPVRARDKDPALLQRRRDGEAPAGDAGPRRLVGRRLRRLARLGRHAPFQPLQGPEGHRPGPLPEGDRDPALGGRAGGDLRPARPRRRPRRGEGHRGPQPPLREGPPPPRPLGQLPLLAEPRHGLRVEPGQDLRDLPPRRPPPRLPGLELLRGLRGPHGPLGRHGRLYLLLVGRPTARRPRHDRAAHPRLADEPEIHHRPHRPDPVHRRPGRRKPRAPGPVQQGPRRGEQVAGLPPRHGRRLLRRRKGHRRPRQGRGPRPRRRANAPRPGPGLRGRARRHHRDGRGRHRQPAPARSLQEERRLPRRGRVPDRGDEASARRGAEL</sequence>
<feature type="non-terminal residue" evidence="2">
    <location>
        <position position="1"/>
    </location>
</feature>
<feature type="compositionally biased region" description="Pro residues" evidence="1">
    <location>
        <begin position="149"/>
        <end position="162"/>
    </location>
</feature>
<evidence type="ECO:0000256" key="1">
    <source>
        <dbReference type="SAM" id="MobiDB-lite"/>
    </source>
</evidence>
<feature type="compositionally biased region" description="Basic and acidic residues" evidence="1">
    <location>
        <begin position="171"/>
        <end position="189"/>
    </location>
</feature>
<dbReference type="EMBL" id="CADCVH010000094">
    <property type="protein sequence ID" value="CAA9465914.1"/>
    <property type="molecule type" value="Genomic_DNA"/>
</dbReference>
<feature type="compositionally biased region" description="Basic residues" evidence="1">
    <location>
        <begin position="83"/>
        <end position="96"/>
    </location>
</feature>
<dbReference type="AlphaFoldDB" id="A0A6J4R8J4"/>
<feature type="compositionally biased region" description="Basic residues" evidence="1">
    <location>
        <begin position="288"/>
        <end position="316"/>
    </location>
</feature>
<feature type="region of interest" description="Disordered" evidence="1">
    <location>
        <begin position="13"/>
        <end position="213"/>
    </location>
</feature>
<reference evidence="2" key="1">
    <citation type="submission" date="2020-02" db="EMBL/GenBank/DDBJ databases">
        <authorList>
            <person name="Meier V. D."/>
        </authorList>
    </citation>
    <scope>NUCLEOTIDE SEQUENCE</scope>
    <source>
        <strain evidence="2">AVDCRST_MAG02</strain>
    </source>
</reference>
<feature type="compositionally biased region" description="Low complexity" evidence="1">
    <location>
        <begin position="44"/>
        <end position="55"/>
    </location>
</feature>
<protein>
    <submittedName>
        <fullName evidence="2">Uncharacterized protein</fullName>
    </submittedName>
</protein>
<feature type="region of interest" description="Disordered" evidence="1">
    <location>
        <begin position="228"/>
        <end position="375"/>
    </location>
</feature>
<feature type="compositionally biased region" description="Basic and acidic residues" evidence="1">
    <location>
        <begin position="26"/>
        <end position="39"/>
    </location>
</feature>
<feature type="compositionally biased region" description="Low complexity" evidence="1">
    <location>
        <begin position="197"/>
        <end position="211"/>
    </location>
</feature>
<accession>A0A6J4R8J4</accession>
<gene>
    <name evidence="2" type="ORF">AVDCRST_MAG02-3649</name>
</gene>
<organism evidence="2">
    <name type="scientific">uncultured Rubrobacteraceae bacterium</name>
    <dbReference type="NCBI Taxonomy" id="349277"/>
    <lineage>
        <taxon>Bacteria</taxon>
        <taxon>Bacillati</taxon>
        <taxon>Actinomycetota</taxon>
        <taxon>Rubrobacteria</taxon>
        <taxon>Rubrobacterales</taxon>
        <taxon>Rubrobacteraceae</taxon>
        <taxon>environmental samples</taxon>
    </lineage>
</organism>
<evidence type="ECO:0000313" key="2">
    <source>
        <dbReference type="EMBL" id="CAA9465914.1"/>
    </source>
</evidence>
<feature type="non-terminal residue" evidence="2">
    <location>
        <position position="375"/>
    </location>
</feature>
<feature type="compositionally biased region" description="Basic residues" evidence="1">
    <location>
        <begin position="326"/>
        <end position="341"/>
    </location>
</feature>
<feature type="compositionally biased region" description="Basic and acidic residues" evidence="1">
    <location>
        <begin position="234"/>
        <end position="258"/>
    </location>
</feature>
<feature type="compositionally biased region" description="Basic and acidic residues" evidence="1">
    <location>
        <begin position="56"/>
        <end position="72"/>
    </location>
</feature>